<dbReference type="InterPro" id="IPR043129">
    <property type="entry name" value="ATPase_NBD"/>
</dbReference>
<evidence type="ECO:0000313" key="3">
    <source>
        <dbReference type="Proteomes" id="UP000565572"/>
    </source>
</evidence>
<comment type="similarity">
    <text evidence="1">Belongs to the ROK (NagC/XylR) family.</text>
</comment>
<dbReference type="EMBL" id="JACHZG010000001">
    <property type="protein sequence ID" value="MBB3327206.1"/>
    <property type="molecule type" value="Genomic_DNA"/>
</dbReference>
<dbReference type="PANTHER" id="PTHR18964">
    <property type="entry name" value="ROK (REPRESSOR, ORF, KINASE) FAMILY"/>
    <property type="match status" value="1"/>
</dbReference>
<proteinExistence type="inferred from homology"/>
<dbReference type="Gene3D" id="3.30.420.40">
    <property type="match status" value="2"/>
</dbReference>
<reference evidence="2 3" key="1">
    <citation type="submission" date="2020-08" db="EMBL/GenBank/DDBJ databases">
        <title>Sequencing the genomes of 1000 actinobacteria strains.</title>
        <authorList>
            <person name="Klenk H.-P."/>
        </authorList>
    </citation>
    <scope>NUCLEOTIDE SEQUENCE [LARGE SCALE GENOMIC DNA]</scope>
    <source>
        <strain evidence="2 3">DSM 11053</strain>
    </source>
</reference>
<keyword evidence="3" id="KW-1185">Reference proteome</keyword>
<dbReference type="InterPro" id="IPR000600">
    <property type="entry name" value="ROK"/>
</dbReference>
<gene>
    <name evidence="2" type="ORF">FHX39_002150</name>
</gene>
<keyword evidence="2" id="KW-0808">Transferase</keyword>
<dbReference type="Proteomes" id="UP000565572">
    <property type="component" value="Unassembled WGS sequence"/>
</dbReference>
<dbReference type="CDD" id="cd23763">
    <property type="entry name" value="ASKHA_ATPase_ROK"/>
    <property type="match status" value="1"/>
</dbReference>
<keyword evidence="2" id="KW-0418">Kinase</keyword>
<evidence type="ECO:0000256" key="1">
    <source>
        <dbReference type="ARBA" id="ARBA00006479"/>
    </source>
</evidence>
<accession>A0A7W5JW71</accession>
<dbReference type="RefSeq" id="WP_183338281.1">
    <property type="nucleotide sequence ID" value="NZ_JACHZG010000001.1"/>
</dbReference>
<organism evidence="2 3">
    <name type="scientific">Microlunatus antarcticus</name>
    <dbReference type="NCBI Taxonomy" id="53388"/>
    <lineage>
        <taxon>Bacteria</taxon>
        <taxon>Bacillati</taxon>
        <taxon>Actinomycetota</taxon>
        <taxon>Actinomycetes</taxon>
        <taxon>Propionibacteriales</taxon>
        <taxon>Propionibacteriaceae</taxon>
        <taxon>Microlunatus</taxon>
    </lineage>
</organism>
<comment type="caution">
    <text evidence="2">The sequence shown here is derived from an EMBL/GenBank/DDBJ whole genome shotgun (WGS) entry which is preliminary data.</text>
</comment>
<dbReference type="SUPFAM" id="SSF53067">
    <property type="entry name" value="Actin-like ATPase domain"/>
    <property type="match status" value="1"/>
</dbReference>
<sequence>MTQARPVLLGVDVGGTKVGVALATPELEVVARGQIETRADEGAEQVVRRACALARSLVEAHGVRVIAVGAVSPGVPKTDRVLLAPTIGGWEDLHFAASVRSGLGALIGDDVDVVVGNDVKAGALAEHRSGGLRDATTGLYVNLGTGIAMAVVVDGVVLTGAHGASGEVAYQHTAPGQAGAGDDRAPLEELVGGRVLDEATTRAAGRPTTVVEALRADDASVRSALEPALAALDVALVNACCLLDPDVVVVAGGLMNAADALLPRLRRAVERGAPVAPTVVAARHTFDAPLVGALHLAADALQDHQTRTPPPQHRLPTQELA</sequence>
<dbReference type="Pfam" id="PF00480">
    <property type="entry name" value="ROK"/>
    <property type="match status" value="1"/>
</dbReference>
<protein>
    <submittedName>
        <fullName evidence="2">Glucokinase</fullName>
        <ecNumber evidence="2">2.7.1.2</ecNumber>
    </submittedName>
</protein>
<evidence type="ECO:0000313" key="2">
    <source>
        <dbReference type="EMBL" id="MBB3327206.1"/>
    </source>
</evidence>
<dbReference type="GO" id="GO:0004340">
    <property type="term" value="F:glucokinase activity"/>
    <property type="evidence" value="ECO:0007669"/>
    <property type="project" value="UniProtKB-EC"/>
</dbReference>
<dbReference type="PANTHER" id="PTHR18964:SF149">
    <property type="entry name" value="BIFUNCTIONAL UDP-N-ACETYLGLUCOSAMINE 2-EPIMERASE_N-ACETYLMANNOSAMINE KINASE"/>
    <property type="match status" value="1"/>
</dbReference>
<dbReference type="EC" id="2.7.1.2" evidence="2"/>
<name>A0A7W5JW71_9ACTN</name>
<dbReference type="AlphaFoldDB" id="A0A7W5JW71"/>